<keyword evidence="2" id="KW-1185">Reference proteome</keyword>
<name>A0AAD8Q916_9PEZI</name>
<dbReference type="EMBL" id="JAHLJV010000009">
    <property type="protein sequence ID" value="KAK1597222.1"/>
    <property type="molecule type" value="Genomic_DNA"/>
</dbReference>
<dbReference type="AlphaFoldDB" id="A0AAD8Q916"/>
<organism evidence="1 2">
    <name type="scientific">Colletotrichum navitas</name>
    <dbReference type="NCBI Taxonomy" id="681940"/>
    <lineage>
        <taxon>Eukaryota</taxon>
        <taxon>Fungi</taxon>
        <taxon>Dikarya</taxon>
        <taxon>Ascomycota</taxon>
        <taxon>Pezizomycotina</taxon>
        <taxon>Sordariomycetes</taxon>
        <taxon>Hypocreomycetidae</taxon>
        <taxon>Glomerellales</taxon>
        <taxon>Glomerellaceae</taxon>
        <taxon>Colletotrichum</taxon>
        <taxon>Colletotrichum graminicola species complex</taxon>
    </lineage>
</organism>
<protein>
    <submittedName>
        <fullName evidence="1">Uncharacterized protein</fullName>
    </submittedName>
</protein>
<dbReference type="Proteomes" id="UP001230504">
    <property type="component" value="Unassembled WGS sequence"/>
</dbReference>
<evidence type="ECO:0000313" key="1">
    <source>
        <dbReference type="EMBL" id="KAK1597222.1"/>
    </source>
</evidence>
<accession>A0AAD8Q916</accession>
<gene>
    <name evidence="1" type="ORF">LY79DRAFT_408476</name>
</gene>
<evidence type="ECO:0000313" key="2">
    <source>
        <dbReference type="Proteomes" id="UP001230504"/>
    </source>
</evidence>
<dbReference type="RefSeq" id="XP_060418036.1">
    <property type="nucleotide sequence ID" value="XM_060553070.1"/>
</dbReference>
<sequence length="151" mass="16274">MPCSVSYPGVKRRCMSTPTGHQPSRPATITDRQLSAIPSRFCPSRQLSFQPGSTPQHRRHGCGLHRFAPAIRLPGTATFPANTTSTTSDTLCQETRAISAMLLSSGAIAPNNNRAETSYLRSAIRGSVQLSQSSLDGDAILHSVTRVMLRP</sequence>
<reference evidence="1" key="1">
    <citation type="submission" date="2021-06" db="EMBL/GenBank/DDBJ databases">
        <title>Comparative genomics, transcriptomics and evolutionary studies reveal genomic signatures of adaptation to plant cell wall in hemibiotrophic fungi.</title>
        <authorList>
            <consortium name="DOE Joint Genome Institute"/>
            <person name="Baroncelli R."/>
            <person name="Diaz J.F."/>
            <person name="Benocci T."/>
            <person name="Peng M."/>
            <person name="Battaglia E."/>
            <person name="Haridas S."/>
            <person name="Andreopoulos W."/>
            <person name="Labutti K."/>
            <person name="Pangilinan J."/>
            <person name="Floch G.L."/>
            <person name="Makela M.R."/>
            <person name="Henrissat B."/>
            <person name="Grigoriev I.V."/>
            <person name="Crouch J.A."/>
            <person name="De Vries R.P."/>
            <person name="Sukno S.A."/>
            <person name="Thon M.R."/>
        </authorList>
    </citation>
    <scope>NUCLEOTIDE SEQUENCE</scope>
    <source>
        <strain evidence="1">CBS 125086</strain>
    </source>
</reference>
<dbReference type="GeneID" id="85437310"/>
<proteinExistence type="predicted"/>
<comment type="caution">
    <text evidence="1">The sequence shown here is derived from an EMBL/GenBank/DDBJ whole genome shotgun (WGS) entry which is preliminary data.</text>
</comment>